<comment type="caution">
    <text evidence="1">The sequence shown here is derived from an EMBL/GenBank/DDBJ whole genome shotgun (WGS) entry which is preliminary data.</text>
</comment>
<evidence type="ECO:0000313" key="2">
    <source>
        <dbReference type="Proteomes" id="UP000019199"/>
    </source>
</evidence>
<proteinExistence type="predicted"/>
<name>W1EZ34_ECOLX</name>
<sequence>MQKKLFDKGKRPKDKEYLEVMHKIILLCDEMKIVTKRISDVYNEMDLIKDEIK</sequence>
<protein>
    <submittedName>
        <fullName evidence="1">Uncharacterized protein</fullName>
    </submittedName>
</protein>
<accession>W1EZ34</accession>
<reference evidence="1 2" key="1">
    <citation type="submission" date="2013-10" db="EMBL/GenBank/DDBJ databases">
        <title>Antibiotic resistance diversity of beta-lactamase producers in the General Hospital Vienna.</title>
        <authorList>
            <person name="Barisic I."/>
            <person name="Mitteregger D."/>
            <person name="Hirschl A.M."/>
            <person name="Noehammer C."/>
            <person name="Wiesinger-Mayr H."/>
        </authorList>
    </citation>
    <scope>NUCLEOTIDE SEQUENCE [LARGE SCALE GENOMIC DNA]</scope>
    <source>
        <strain evidence="1 2">ISC7</strain>
    </source>
</reference>
<dbReference type="EMBL" id="CBWN010000082">
    <property type="protein sequence ID" value="CDL27371.1"/>
    <property type="molecule type" value="Genomic_DNA"/>
</dbReference>
<dbReference type="AlphaFoldDB" id="W1EZ34"/>
<dbReference type="Proteomes" id="UP000019199">
    <property type="component" value="Unassembled WGS sequence"/>
</dbReference>
<organism evidence="1 2">
    <name type="scientific">Escherichia coli ISC7</name>
    <dbReference type="NCBI Taxonomy" id="1432555"/>
    <lineage>
        <taxon>Bacteria</taxon>
        <taxon>Pseudomonadati</taxon>
        <taxon>Pseudomonadota</taxon>
        <taxon>Gammaproteobacteria</taxon>
        <taxon>Enterobacterales</taxon>
        <taxon>Enterobacteriaceae</taxon>
        <taxon>Escherichia</taxon>
    </lineage>
</organism>
<evidence type="ECO:0000313" key="1">
    <source>
        <dbReference type="EMBL" id="CDL27371.1"/>
    </source>
</evidence>